<dbReference type="Proteomes" id="UP000035213">
    <property type="component" value="Chromosome"/>
</dbReference>
<protein>
    <submittedName>
        <fullName evidence="2">Uncharacterized protein</fullName>
    </submittedName>
</protein>
<organism evidence="2 3">
    <name type="scientific">Chryseobacterium gallinarum</name>
    <dbReference type="NCBI Taxonomy" id="1324352"/>
    <lineage>
        <taxon>Bacteria</taxon>
        <taxon>Pseudomonadati</taxon>
        <taxon>Bacteroidota</taxon>
        <taxon>Flavobacteriia</taxon>
        <taxon>Flavobacteriales</taxon>
        <taxon>Weeksellaceae</taxon>
        <taxon>Chryseobacterium group</taxon>
        <taxon>Chryseobacterium</taxon>
    </lineage>
</organism>
<keyword evidence="1" id="KW-1133">Transmembrane helix</keyword>
<evidence type="ECO:0000313" key="3">
    <source>
        <dbReference type="Proteomes" id="UP000035213"/>
    </source>
</evidence>
<dbReference type="OrthoDB" id="1261873at2"/>
<feature type="transmembrane region" description="Helical" evidence="1">
    <location>
        <begin position="53"/>
        <end position="71"/>
    </location>
</feature>
<dbReference type="EMBL" id="CP009928">
    <property type="protein sequence ID" value="AKK73185.1"/>
    <property type="molecule type" value="Genomic_DNA"/>
</dbReference>
<reference evidence="2 3" key="1">
    <citation type="submission" date="2014-11" db="EMBL/GenBank/DDBJ databases">
        <authorList>
            <person name="Park G.-S."/>
            <person name="Hong S.-J."/>
            <person name="Jung B.K."/>
            <person name="Khan A.R."/>
            <person name="Kwak Y."/>
            <person name="Shin J.-H."/>
        </authorList>
    </citation>
    <scope>NUCLEOTIDE SEQUENCE [LARGE SCALE GENOMIC DNA]</scope>
    <source>
        <strain evidence="2 3">DSM 27622</strain>
    </source>
</reference>
<keyword evidence="1" id="KW-0472">Membrane</keyword>
<feature type="transmembrane region" description="Helical" evidence="1">
    <location>
        <begin position="78"/>
        <end position="100"/>
    </location>
</feature>
<sequence>MSTLLFIISTVLFQLPFATYQDTIRRFKRMQKYNPDKAFNYELENGKLSENTLLLFLVFFSGFIIALFPLYKGINLHWLILIISNIICLYLVTPFIAFRLYPSELIYDRKILLTKTVMYVVFGVIFYVVGNSLK</sequence>
<evidence type="ECO:0000313" key="2">
    <source>
        <dbReference type="EMBL" id="AKK73185.1"/>
    </source>
</evidence>
<gene>
    <name evidence="2" type="ORF">OK18_11655</name>
</gene>
<dbReference type="STRING" id="1324352.OK18_11655"/>
<dbReference type="PATRIC" id="fig|1324352.5.peg.2430"/>
<evidence type="ECO:0000256" key="1">
    <source>
        <dbReference type="SAM" id="Phobius"/>
    </source>
</evidence>
<dbReference type="RefSeq" id="WP_156173272.1">
    <property type="nucleotide sequence ID" value="NZ_CP009928.1"/>
</dbReference>
<proteinExistence type="predicted"/>
<accession>A0A0G3M3J6</accession>
<dbReference type="KEGG" id="cgn:OK18_11655"/>
<feature type="transmembrane region" description="Helical" evidence="1">
    <location>
        <begin position="112"/>
        <end position="130"/>
    </location>
</feature>
<name>A0A0G3M3J6_CHRGL</name>
<dbReference type="AlphaFoldDB" id="A0A0G3M3J6"/>
<keyword evidence="1" id="KW-0812">Transmembrane</keyword>